<comment type="caution">
    <text evidence="1">The sequence shown here is derived from an EMBL/GenBank/DDBJ whole genome shotgun (WGS) entry which is preliminary data.</text>
</comment>
<sequence>MTEAQEVKTVLNDATDYNVMHGLNSQWTLWFDNPSRRTNMSTWTANLKEVVTISTVEEFWGVYNNVSIAFDIPNGANFHLF</sequence>
<keyword evidence="1" id="KW-0648">Protein biosynthesis</keyword>
<dbReference type="Proteomes" id="UP001140066">
    <property type="component" value="Unassembled WGS sequence"/>
</dbReference>
<keyword evidence="2" id="KW-1185">Reference proteome</keyword>
<accession>A0ACC1JXK1</accession>
<reference evidence="1" key="1">
    <citation type="submission" date="2022-07" db="EMBL/GenBank/DDBJ databases">
        <title>Phylogenomic reconstructions and comparative analyses of Kickxellomycotina fungi.</title>
        <authorList>
            <person name="Reynolds N.K."/>
            <person name="Stajich J.E."/>
            <person name="Barry K."/>
            <person name="Grigoriev I.V."/>
            <person name="Crous P."/>
            <person name="Smith M.E."/>
        </authorList>
    </citation>
    <scope>NUCLEOTIDE SEQUENCE</scope>
    <source>
        <strain evidence="1">BCRC 34191</strain>
    </source>
</reference>
<keyword evidence="1" id="KW-0396">Initiation factor</keyword>
<evidence type="ECO:0000313" key="2">
    <source>
        <dbReference type="Proteomes" id="UP001140066"/>
    </source>
</evidence>
<protein>
    <submittedName>
        <fullName evidence="1">Eukaryotic translation initiation factor 4E</fullName>
    </submittedName>
</protein>
<dbReference type="EMBL" id="JANBUK010003065">
    <property type="protein sequence ID" value="KAJ2769129.1"/>
    <property type="molecule type" value="Genomic_DNA"/>
</dbReference>
<gene>
    <name evidence="1" type="primary">TIF45</name>
    <name evidence="1" type="ORF">GGI18_005457</name>
</gene>
<evidence type="ECO:0000313" key="1">
    <source>
        <dbReference type="EMBL" id="KAJ2769129.1"/>
    </source>
</evidence>
<feature type="non-terminal residue" evidence="1">
    <location>
        <position position="81"/>
    </location>
</feature>
<name>A0ACC1JXK1_9FUNG</name>
<organism evidence="1 2">
    <name type="scientific">Coemansia linderi</name>
    <dbReference type="NCBI Taxonomy" id="2663919"/>
    <lineage>
        <taxon>Eukaryota</taxon>
        <taxon>Fungi</taxon>
        <taxon>Fungi incertae sedis</taxon>
        <taxon>Zoopagomycota</taxon>
        <taxon>Kickxellomycotina</taxon>
        <taxon>Kickxellomycetes</taxon>
        <taxon>Kickxellales</taxon>
        <taxon>Kickxellaceae</taxon>
        <taxon>Coemansia</taxon>
    </lineage>
</organism>
<proteinExistence type="predicted"/>